<dbReference type="RefSeq" id="WP_280101843.1">
    <property type="nucleotide sequence ID" value="NZ_CP122979.1"/>
</dbReference>
<evidence type="ECO:0000256" key="5">
    <source>
        <dbReference type="ARBA" id="ARBA00022741"/>
    </source>
</evidence>
<dbReference type="SUPFAM" id="SSF50249">
    <property type="entry name" value="Nucleic acid-binding proteins"/>
    <property type="match status" value="1"/>
</dbReference>
<keyword evidence="5 10" id="KW-0547">Nucleotide-binding</keyword>
<dbReference type="Gene3D" id="1.10.40.50">
    <property type="entry name" value="Probable gtpase engc, domain 3"/>
    <property type="match status" value="1"/>
</dbReference>
<dbReference type="InterPro" id="IPR031944">
    <property type="entry name" value="RsgA_N"/>
</dbReference>
<evidence type="ECO:0000256" key="10">
    <source>
        <dbReference type="HAMAP-Rule" id="MF_01820"/>
    </source>
</evidence>
<dbReference type="NCBIfam" id="TIGR00157">
    <property type="entry name" value="ribosome small subunit-dependent GTPase A"/>
    <property type="match status" value="1"/>
</dbReference>
<accession>A0ABY8LTH7</accession>
<keyword evidence="9 10" id="KW-0342">GTP-binding</keyword>
<comment type="subunit">
    <text evidence="10">Monomer. Associates with 30S ribosomal subunit, binds 16S rRNA.</text>
</comment>
<dbReference type="Gene3D" id="2.40.50.140">
    <property type="entry name" value="Nucleic acid-binding proteins"/>
    <property type="match status" value="1"/>
</dbReference>
<evidence type="ECO:0000259" key="11">
    <source>
        <dbReference type="PROSITE" id="PS50936"/>
    </source>
</evidence>
<keyword evidence="1 10" id="KW-0963">Cytoplasm</keyword>
<evidence type="ECO:0000313" key="13">
    <source>
        <dbReference type="EMBL" id="WGI36542.1"/>
    </source>
</evidence>
<organism evidence="13 14">
    <name type="scientific">Mesomycoplasma lagogenitalium</name>
    <dbReference type="NCBI Taxonomy" id="171286"/>
    <lineage>
        <taxon>Bacteria</taxon>
        <taxon>Bacillati</taxon>
        <taxon>Mycoplasmatota</taxon>
        <taxon>Mycoplasmoidales</taxon>
        <taxon>Metamycoplasmataceae</taxon>
        <taxon>Mesomycoplasma</taxon>
    </lineage>
</organism>
<dbReference type="InterPro" id="IPR012340">
    <property type="entry name" value="NA-bd_OB-fold"/>
</dbReference>
<keyword evidence="6 10" id="KW-0378">Hydrolase</keyword>
<keyword evidence="2 10" id="KW-0690">Ribosome biogenesis</keyword>
<protein>
    <recommendedName>
        <fullName evidence="10">Small ribosomal subunit biogenesis GTPase RsgA</fullName>
        <ecNumber evidence="10">3.6.1.-</ecNumber>
    </recommendedName>
</protein>
<dbReference type="SUPFAM" id="SSF52540">
    <property type="entry name" value="P-loop containing nucleoside triphosphate hydrolases"/>
    <property type="match status" value="1"/>
</dbReference>
<evidence type="ECO:0000256" key="3">
    <source>
        <dbReference type="ARBA" id="ARBA00022723"/>
    </source>
</evidence>
<evidence type="ECO:0000313" key="14">
    <source>
        <dbReference type="Proteomes" id="UP001179842"/>
    </source>
</evidence>
<evidence type="ECO:0000256" key="8">
    <source>
        <dbReference type="ARBA" id="ARBA00022884"/>
    </source>
</evidence>
<evidence type="ECO:0000256" key="6">
    <source>
        <dbReference type="ARBA" id="ARBA00022801"/>
    </source>
</evidence>
<dbReference type="InterPro" id="IPR010914">
    <property type="entry name" value="RsgA_GTPase_dom"/>
</dbReference>
<name>A0ABY8LTH7_9BACT</name>
<sequence length="288" mass="33438">MKKGQIIRIIAGFFDVLNDQKKEIRLRGSGKLRNSNIIPLVGDIVEYDESGFVHKVLDRKNFFTRPKIANIDQAIIVMSIKEPDFSNLLLDKFLLISESKEIEPIILITKIDLKFNYQKIVDDYLKMNYKIYFIDNNNPKTIENIKKANLFENKLSVFMGQSGVGKTSIINNLSDNNFLTQQISKSLNRGKHTTRVVQIIDWNSGQLIDTPGFSSFSIELDKKQIATGFKIFKENAFLCKFRSCLHYQENEKECKIKMMVNENKIPMQRYLNYLSFLKEILGENNEKN</sequence>
<dbReference type="HAMAP" id="MF_01820">
    <property type="entry name" value="GTPase_RsgA"/>
    <property type="match status" value="1"/>
</dbReference>
<dbReference type="CDD" id="cd01854">
    <property type="entry name" value="YjeQ_EngC"/>
    <property type="match status" value="1"/>
</dbReference>
<feature type="binding site" evidence="10">
    <location>
        <position position="246"/>
    </location>
    <ligand>
        <name>Zn(2+)</name>
        <dbReference type="ChEBI" id="CHEBI:29105"/>
    </ligand>
</feature>
<gene>
    <name evidence="10 13" type="primary">rsgA</name>
    <name evidence="13" type="ORF">QEG99_03695</name>
</gene>
<feature type="binding site" evidence="10">
    <location>
        <position position="254"/>
    </location>
    <ligand>
        <name>Zn(2+)</name>
        <dbReference type="ChEBI" id="CHEBI:29105"/>
    </ligand>
</feature>
<evidence type="ECO:0000256" key="7">
    <source>
        <dbReference type="ARBA" id="ARBA00022833"/>
    </source>
</evidence>
<evidence type="ECO:0000256" key="9">
    <source>
        <dbReference type="ARBA" id="ARBA00023134"/>
    </source>
</evidence>
<feature type="binding site" evidence="10">
    <location>
        <position position="239"/>
    </location>
    <ligand>
        <name>Zn(2+)</name>
        <dbReference type="ChEBI" id="CHEBI:29105"/>
    </ligand>
</feature>
<dbReference type="Pfam" id="PF16745">
    <property type="entry name" value="RsgA_N"/>
    <property type="match status" value="1"/>
</dbReference>
<feature type="domain" description="EngC GTPase" evidence="11">
    <location>
        <begin position="69"/>
        <end position="214"/>
    </location>
</feature>
<comment type="similarity">
    <text evidence="10">Belongs to the TRAFAC class YlqF/YawG GTPase family. RsgA subfamily.</text>
</comment>
<dbReference type="InterPro" id="IPR004881">
    <property type="entry name" value="Ribosome_biogen_GTPase_RsgA"/>
</dbReference>
<dbReference type="PROSITE" id="PS51721">
    <property type="entry name" value="G_CP"/>
    <property type="match status" value="1"/>
</dbReference>
<dbReference type="Proteomes" id="UP001179842">
    <property type="component" value="Chromosome"/>
</dbReference>
<dbReference type="Pfam" id="PF03193">
    <property type="entry name" value="RsgA_GTPase"/>
    <property type="match status" value="1"/>
</dbReference>
<comment type="function">
    <text evidence="10">One of several proteins that assist in the late maturation steps of the functional core of the 30S ribosomal subunit. Helps release RbfA from mature subunits. May play a role in the assembly of ribosomal proteins into the subunit. Circularly permuted GTPase that catalyzes slow GTP hydrolysis, GTPase activity is stimulated by the 30S ribosomal subunit.</text>
</comment>
<feature type="binding site" evidence="10">
    <location>
        <position position="244"/>
    </location>
    <ligand>
        <name>Zn(2+)</name>
        <dbReference type="ChEBI" id="CHEBI:29105"/>
    </ligand>
</feature>
<keyword evidence="3 10" id="KW-0479">Metal-binding</keyword>
<dbReference type="PROSITE" id="PS50936">
    <property type="entry name" value="ENGC_GTPASE"/>
    <property type="match status" value="1"/>
</dbReference>
<evidence type="ECO:0000256" key="4">
    <source>
        <dbReference type="ARBA" id="ARBA00022730"/>
    </source>
</evidence>
<dbReference type="Gene3D" id="3.40.50.300">
    <property type="entry name" value="P-loop containing nucleotide triphosphate hydrolases"/>
    <property type="match status" value="1"/>
</dbReference>
<reference evidence="13" key="1">
    <citation type="submission" date="2023-04" db="EMBL/GenBank/DDBJ databases">
        <title>Completed genome of Mycoplasma lagogenitalium type strain 12MS.</title>
        <authorList>
            <person name="Spergser J."/>
        </authorList>
    </citation>
    <scope>NUCLEOTIDE SEQUENCE</scope>
    <source>
        <strain evidence="13">12MS</strain>
    </source>
</reference>
<proteinExistence type="inferred from homology"/>
<comment type="cofactor">
    <cofactor evidence="10">
        <name>Zn(2+)</name>
        <dbReference type="ChEBI" id="CHEBI:29105"/>
    </cofactor>
    <text evidence="10">Binds 1 zinc ion per subunit.</text>
</comment>
<evidence type="ECO:0000259" key="12">
    <source>
        <dbReference type="PROSITE" id="PS51721"/>
    </source>
</evidence>
<dbReference type="EMBL" id="CP122979">
    <property type="protein sequence ID" value="WGI36542.1"/>
    <property type="molecule type" value="Genomic_DNA"/>
</dbReference>
<keyword evidence="7 10" id="KW-0862">Zinc</keyword>
<feature type="binding site" evidence="10">
    <location>
        <begin position="109"/>
        <end position="112"/>
    </location>
    <ligand>
        <name>GTP</name>
        <dbReference type="ChEBI" id="CHEBI:37565"/>
    </ligand>
</feature>
<comment type="subcellular location">
    <subcellularLocation>
        <location evidence="10">Cytoplasm</location>
    </subcellularLocation>
</comment>
<evidence type="ECO:0000256" key="1">
    <source>
        <dbReference type="ARBA" id="ARBA00022490"/>
    </source>
</evidence>
<dbReference type="InterPro" id="IPR030378">
    <property type="entry name" value="G_CP_dom"/>
</dbReference>
<dbReference type="EC" id="3.6.1.-" evidence="10"/>
<evidence type="ECO:0000256" key="2">
    <source>
        <dbReference type="ARBA" id="ARBA00022517"/>
    </source>
</evidence>
<keyword evidence="14" id="KW-1185">Reference proteome</keyword>
<dbReference type="InterPro" id="IPR027417">
    <property type="entry name" value="P-loop_NTPase"/>
</dbReference>
<feature type="binding site" evidence="10">
    <location>
        <begin position="160"/>
        <end position="168"/>
    </location>
    <ligand>
        <name>GTP</name>
        <dbReference type="ChEBI" id="CHEBI:37565"/>
    </ligand>
</feature>
<feature type="domain" description="CP-type G" evidence="12">
    <location>
        <begin position="60"/>
        <end position="216"/>
    </location>
</feature>
<dbReference type="PANTHER" id="PTHR32120:SF11">
    <property type="entry name" value="SMALL RIBOSOMAL SUBUNIT BIOGENESIS GTPASE RSGA 1, MITOCHONDRIAL-RELATED"/>
    <property type="match status" value="1"/>
</dbReference>
<keyword evidence="8 10" id="KW-0694">RNA-binding</keyword>
<dbReference type="PANTHER" id="PTHR32120">
    <property type="entry name" value="SMALL RIBOSOMAL SUBUNIT BIOGENESIS GTPASE RSGA"/>
    <property type="match status" value="1"/>
</dbReference>
<keyword evidence="4 10" id="KW-0699">rRNA-binding</keyword>